<dbReference type="Proteomes" id="UP000789831">
    <property type="component" value="Unassembled WGS sequence"/>
</dbReference>
<sequence>YFGNTDRTTGAFRRSPVPEWAMCEDIGSYWPVPFVGFLFPVPEWAIYEDIGALS</sequence>
<gene>
    <name evidence="1" type="ORF">AGERDE_LOCUS13427</name>
</gene>
<comment type="caution">
    <text evidence="1">The sequence shown here is derived from an EMBL/GenBank/DDBJ whole genome shotgun (WGS) entry which is preliminary data.</text>
</comment>
<organism evidence="1 2">
    <name type="scientific">Ambispora gerdemannii</name>
    <dbReference type="NCBI Taxonomy" id="144530"/>
    <lineage>
        <taxon>Eukaryota</taxon>
        <taxon>Fungi</taxon>
        <taxon>Fungi incertae sedis</taxon>
        <taxon>Mucoromycota</taxon>
        <taxon>Glomeromycotina</taxon>
        <taxon>Glomeromycetes</taxon>
        <taxon>Archaeosporales</taxon>
        <taxon>Ambisporaceae</taxon>
        <taxon>Ambispora</taxon>
    </lineage>
</organism>
<accession>A0A9N9HPA5</accession>
<feature type="non-terminal residue" evidence="1">
    <location>
        <position position="54"/>
    </location>
</feature>
<keyword evidence="2" id="KW-1185">Reference proteome</keyword>
<dbReference type="AlphaFoldDB" id="A0A9N9HPA5"/>
<evidence type="ECO:0000313" key="2">
    <source>
        <dbReference type="Proteomes" id="UP000789831"/>
    </source>
</evidence>
<name>A0A9N9HPA5_9GLOM</name>
<protein>
    <submittedName>
        <fullName evidence="1">3333_t:CDS:1</fullName>
    </submittedName>
</protein>
<proteinExistence type="predicted"/>
<evidence type="ECO:0000313" key="1">
    <source>
        <dbReference type="EMBL" id="CAG8699291.1"/>
    </source>
</evidence>
<dbReference type="EMBL" id="CAJVPL010017587">
    <property type="protein sequence ID" value="CAG8699291.1"/>
    <property type="molecule type" value="Genomic_DNA"/>
</dbReference>
<reference evidence="1" key="1">
    <citation type="submission" date="2021-06" db="EMBL/GenBank/DDBJ databases">
        <authorList>
            <person name="Kallberg Y."/>
            <person name="Tangrot J."/>
            <person name="Rosling A."/>
        </authorList>
    </citation>
    <scope>NUCLEOTIDE SEQUENCE</scope>
    <source>
        <strain evidence="1">MT106</strain>
    </source>
</reference>